<gene>
    <name evidence="2" type="ORF">AMECASPLE_014373</name>
</gene>
<dbReference type="EMBL" id="JAHRIP010085612">
    <property type="protein sequence ID" value="MEQ2314652.1"/>
    <property type="molecule type" value="Genomic_DNA"/>
</dbReference>
<comment type="caution">
    <text evidence="2">The sequence shown here is derived from an EMBL/GenBank/DDBJ whole genome shotgun (WGS) entry which is preliminary data.</text>
</comment>
<evidence type="ECO:0000313" key="2">
    <source>
        <dbReference type="EMBL" id="MEQ2314652.1"/>
    </source>
</evidence>
<organism evidence="2 3">
    <name type="scientific">Ameca splendens</name>
    <dbReference type="NCBI Taxonomy" id="208324"/>
    <lineage>
        <taxon>Eukaryota</taxon>
        <taxon>Metazoa</taxon>
        <taxon>Chordata</taxon>
        <taxon>Craniata</taxon>
        <taxon>Vertebrata</taxon>
        <taxon>Euteleostomi</taxon>
        <taxon>Actinopterygii</taxon>
        <taxon>Neopterygii</taxon>
        <taxon>Teleostei</taxon>
        <taxon>Neoteleostei</taxon>
        <taxon>Acanthomorphata</taxon>
        <taxon>Ovalentaria</taxon>
        <taxon>Atherinomorphae</taxon>
        <taxon>Cyprinodontiformes</taxon>
        <taxon>Goodeidae</taxon>
        <taxon>Ameca</taxon>
    </lineage>
</organism>
<evidence type="ECO:0000313" key="3">
    <source>
        <dbReference type="Proteomes" id="UP001469553"/>
    </source>
</evidence>
<name>A0ABV1A7X7_9TELE</name>
<feature type="compositionally biased region" description="Polar residues" evidence="1">
    <location>
        <begin position="1"/>
        <end position="10"/>
    </location>
</feature>
<sequence length="111" mass="12808">MLARQPQSPWLTHFFPEPTHSPTSMPGTLTFNIKNHLPDSNRSLISNEPIPDTAQNTISINLFKPFLFLWCAALESPGSEFIMTKPTKPWLSTLTNRLGRERFNQRSRKER</sequence>
<keyword evidence="3" id="KW-1185">Reference proteome</keyword>
<reference evidence="2 3" key="1">
    <citation type="submission" date="2021-06" db="EMBL/GenBank/DDBJ databases">
        <authorList>
            <person name="Palmer J.M."/>
        </authorList>
    </citation>
    <scope>NUCLEOTIDE SEQUENCE [LARGE SCALE GENOMIC DNA]</scope>
    <source>
        <strain evidence="2 3">AS_MEX2019</strain>
        <tissue evidence="2">Muscle</tissue>
    </source>
</reference>
<feature type="region of interest" description="Disordered" evidence="1">
    <location>
        <begin position="1"/>
        <end position="22"/>
    </location>
</feature>
<evidence type="ECO:0000256" key="1">
    <source>
        <dbReference type="SAM" id="MobiDB-lite"/>
    </source>
</evidence>
<dbReference type="Proteomes" id="UP001469553">
    <property type="component" value="Unassembled WGS sequence"/>
</dbReference>
<accession>A0ABV1A7X7</accession>
<proteinExistence type="predicted"/>
<protein>
    <submittedName>
        <fullName evidence="2">Uncharacterized protein</fullName>
    </submittedName>
</protein>